<reference evidence="2" key="1">
    <citation type="submission" date="2022-07" db="EMBL/GenBank/DDBJ databases">
        <title>Draft genome sequence of Zalerion maritima ATCC 34329, a (micro)plastics degrading marine fungus.</title>
        <authorList>
            <person name="Paco A."/>
            <person name="Goncalves M.F.M."/>
            <person name="Rocha-Santos T.A.P."/>
            <person name="Alves A."/>
        </authorList>
    </citation>
    <scope>NUCLEOTIDE SEQUENCE</scope>
    <source>
        <strain evidence="2">ATCC 34329</strain>
    </source>
</reference>
<accession>A0AAD5RJ50</accession>
<evidence type="ECO:0000313" key="2">
    <source>
        <dbReference type="EMBL" id="KAJ2894878.1"/>
    </source>
</evidence>
<keyword evidence="3" id="KW-1185">Reference proteome</keyword>
<sequence>MVENKDIYTKGSRLGEELDSKTSEIVLIQFFLVFSNGNRLVSFKDTYQRLYIPLPIIFIRLQVKSKMKHLLQLLVCYLLALGVRAQIYWSLHISCTDIRSLPPPAIDDDTRDAITRGVKMARARGIMVYDELVKDESDWVPGLLEPLQHLMGEGTEFYEKLAVAQVEFQKFNDLEEQPIPSNQWDNPPNSGQGTYRNFIVVCRPDNKIKGDGTIYDNIRRLPVERTEARWVFDVKSTEADRSKAKLDDVMFETCVDEPPVGSAGQAPSVVQERAAIPEGIFGNPSYIKKVLDEKDFTLNTESRIKGARNKEGKLKTAVEHAKAATTFKKYNTPMDVLVKGLDAVLHHEMFHLTYFGHRTDGKDPYGWANNIKSRKTENPDWFALVALVVDLAVNHGLAVQKNGDFQTI</sequence>
<evidence type="ECO:0000313" key="3">
    <source>
        <dbReference type="Proteomes" id="UP001201980"/>
    </source>
</evidence>
<dbReference type="EMBL" id="JAKWBI020000449">
    <property type="protein sequence ID" value="KAJ2894878.1"/>
    <property type="molecule type" value="Genomic_DNA"/>
</dbReference>
<organism evidence="2 3">
    <name type="scientific">Zalerion maritima</name>
    <dbReference type="NCBI Taxonomy" id="339359"/>
    <lineage>
        <taxon>Eukaryota</taxon>
        <taxon>Fungi</taxon>
        <taxon>Dikarya</taxon>
        <taxon>Ascomycota</taxon>
        <taxon>Pezizomycotina</taxon>
        <taxon>Sordariomycetes</taxon>
        <taxon>Lulworthiomycetidae</taxon>
        <taxon>Lulworthiales</taxon>
        <taxon>Lulworthiaceae</taxon>
        <taxon>Zalerion</taxon>
    </lineage>
</organism>
<evidence type="ECO:0000256" key="1">
    <source>
        <dbReference type="SAM" id="Phobius"/>
    </source>
</evidence>
<proteinExistence type="predicted"/>
<dbReference type="Proteomes" id="UP001201980">
    <property type="component" value="Unassembled WGS sequence"/>
</dbReference>
<name>A0AAD5RJ50_9PEZI</name>
<keyword evidence="1" id="KW-1133">Transmembrane helix</keyword>
<feature type="transmembrane region" description="Helical" evidence="1">
    <location>
        <begin position="70"/>
        <end position="91"/>
    </location>
</feature>
<protein>
    <submittedName>
        <fullName evidence="2">Uncharacterized protein</fullName>
    </submittedName>
</protein>
<comment type="caution">
    <text evidence="2">The sequence shown here is derived from an EMBL/GenBank/DDBJ whole genome shotgun (WGS) entry which is preliminary data.</text>
</comment>
<dbReference type="AlphaFoldDB" id="A0AAD5RJ50"/>
<keyword evidence="1" id="KW-0812">Transmembrane</keyword>
<keyword evidence="1" id="KW-0472">Membrane</keyword>
<gene>
    <name evidence="2" type="ORF">MKZ38_007127</name>
</gene>